<dbReference type="EMBL" id="AP023440">
    <property type="protein sequence ID" value="BCL29534.1"/>
    <property type="molecule type" value="Genomic_DNA"/>
</dbReference>
<feature type="region of interest" description="Disordered" evidence="1">
    <location>
        <begin position="1"/>
        <end position="80"/>
    </location>
</feature>
<dbReference type="AlphaFoldDB" id="A0A7G1P6P1"/>
<sequence>MTECTQPALGSDLFHRTSRGPAQNPHSAPGTRDLREREREGETGRGDGEGEGGCGPGRAGRFLPLLVPVSGNRSGIVLDR</sequence>
<accession>A0A7G1P6P1</accession>
<organism evidence="2 3">
    <name type="scientific">Streptomyces aurantiacus</name>
    <dbReference type="NCBI Taxonomy" id="47760"/>
    <lineage>
        <taxon>Bacteria</taxon>
        <taxon>Bacillati</taxon>
        <taxon>Actinomycetota</taxon>
        <taxon>Actinomycetes</taxon>
        <taxon>Kitasatosporales</taxon>
        <taxon>Streptomycetaceae</taxon>
        <taxon>Streptomyces</taxon>
        <taxon>Streptomyces aurantiacus group</taxon>
    </lineage>
</organism>
<proteinExistence type="predicted"/>
<name>A0A7G1P6P1_9ACTN</name>
<evidence type="ECO:0000313" key="2">
    <source>
        <dbReference type="EMBL" id="BCL29534.1"/>
    </source>
</evidence>
<keyword evidence="3" id="KW-1185">Reference proteome</keyword>
<reference evidence="2 3" key="1">
    <citation type="journal article" date="2014" name="Int. J. Syst. Evol. Microbiol.">
        <title>Complete genome sequence of Corynebacterium casei LMG S-19264T (=DSM 44701T), isolated from a smear-ripened cheese.</title>
        <authorList>
            <consortium name="US DOE Joint Genome Institute (JGI-PGF)"/>
            <person name="Walter F."/>
            <person name="Albersmeier A."/>
            <person name="Kalinowski J."/>
            <person name="Ruckert C."/>
        </authorList>
    </citation>
    <scope>NUCLEOTIDE SEQUENCE [LARGE SCALE GENOMIC DNA]</scope>
    <source>
        <strain evidence="2 3">JCM 4677</strain>
    </source>
</reference>
<evidence type="ECO:0000313" key="3">
    <source>
        <dbReference type="Proteomes" id="UP000516444"/>
    </source>
</evidence>
<protein>
    <submittedName>
        <fullName evidence="2">Uncharacterized protein</fullName>
    </submittedName>
</protein>
<feature type="compositionally biased region" description="Basic and acidic residues" evidence="1">
    <location>
        <begin position="32"/>
        <end position="48"/>
    </location>
</feature>
<gene>
    <name evidence="2" type="ORF">GCM10017557_43930</name>
</gene>
<dbReference type="KEGG" id="sgm:GCM10017557_43930"/>
<evidence type="ECO:0000256" key="1">
    <source>
        <dbReference type="SAM" id="MobiDB-lite"/>
    </source>
</evidence>
<dbReference type="Proteomes" id="UP000516444">
    <property type="component" value="Chromosome"/>
</dbReference>